<evidence type="ECO:0000259" key="1">
    <source>
        <dbReference type="Pfam" id="PF13115"/>
    </source>
</evidence>
<gene>
    <name evidence="2" type="ORF">PTI97_00605</name>
</gene>
<dbReference type="InterPro" id="IPR032693">
    <property type="entry name" value="YtkA-like_dom"/>
</dbReference>
<dbReference type="Pfam" id="PF13115">
    <property type="entry name" value="YtkA"/>
    <property type="match status" value="2"/>
</dbReference>
<feature type="domain" description="YtkA-like" evidence="1">
    <location>
        <begin position="158"/>
        <end position="232"/>
    </location>
</feature>
<name>A0ABY7X1V3_9BACL</name>
<accession>A0ABY7X1V3</accession>
<organism evidence="2 3">
    <name type="scientific">Exiguobacterium marinum</name>
    <dbReference type="NCBI Taxonomy" id="273528"/>
    <lineage>
        <taxon>Bacteria</taxon>
        <taxon>Bacillati</taxon>
        <taxon>Bacillota</taxon>
        <taxon>Bacilli</taxon>
        <taxon>Bacillales</taxon>
        <taxon>Bacillales Family XII. Incertae Sedis</taxon>
        <taxon>Exiguobacterium</taxon>
    </lineage>
</organism>
<keyword evidence="3" id="KW-1185">Reference proteome</keyword>
<dbReference type="PROSITE" id="PS51257">
    <property type="entry name" value="PROKAR_LIPOPROTEIN"/>
    <property type="match status" value="1"/>
</dbReference>
<evidence type="ECO:0000313" key="2">
    <source>
        <dbReference type="EMBL" id="WDH76068.1"/>
    </source>
</evidence>
<feature type="domain" description="YtkA-like" evidence="1">
    <location>
        <begin position="40"/>
        <end position="120"/>
    </location>
</feature>
<evidence type="ECO:0000313" key="3">
    <source>
        <dbReference type="Proteomes" id="UP001213680"/>
    </source>
</evidence>
<reference evidence="2 3" key="1">
    <citation type="submission" date="2023-02" db="EMBL/GenBank/DDBJ databases">
        <title>A bacterium isolated from plastisphere.</title>
        <authorList>
            <person name="Sun Y."/>
        </authorList>
    </citation>
    <scope>NUCLEOTIDE SEQUENCE [LARGE SCALE GENOMIC DNA]</scope>
    <source>
        <strain evidence="3">a-1</strain>
    </source>
</reference>
<dbReference type="Proteomes" id="UP001213680">
    <property type="component" value="Chromosome"/>
</dbReference>
<protein>
    <submittedName>
        <fullName evidence="2">FixH family protein</fullName>
    </submittedName>
</protein>
<dbReference type="EMBL" id="CP118099">
    <property type="protein sequence ID" value="WDH76068.1"/>
    <property type="molecule type" value="Genomic_DNA"/>
</dbReference>
<sequence length="250" mass="27435">MMKKMMTRFGVVFGLIGLFVLGACGTEKEAESAAVPQSMEPVEAELTVAATAEKGETVPLSVHVTQEGQPVDDADEIKFEVWKNDAKEESDMIKATLTKDGVYEAETTFAEEAVYTVQVHVTARSMHTMPTTKVTVGHPETAAEETEDSDHHHHAGADITLDPKEATAGEEQPFMVHVMIEDEMLAGAEVQLEIFQDGADKHEWVKLEEADVGMYKGAHTFTESGAYNVQVHVTKGHDIHEHVMETVDVK</sequence>
<dbReference type="RefSeq" id="WP_274356914.1">
    <property type="nucleotide sequence ID" value="NZ_CP118099.1"/>
</dbReference>
<proteinExistence type="predicted"/>